<evidence type="ECO:0000259" key="8">
    <source>
        <dbReference type="Pfam" id="PF02366"/>
    </source>
</evidence>
<keyword evidence="2" id="KW-0328">Glycosyltransferase</keyword>
<proteinExistence type="predicted"/>
<feature type="transmembrane region" description="Helical" evidence="7">
    <location>
        <begin position="125"/>
        <end position="144"/>
    </location>
</feature>
<reference evidence="9" key="1">
    <citation type="journal article" date="2014" name="Front. Microbiol.">
        <title>High frequency of phylogenetically diverse reductive dehalogenase-homologous genes in deep subseafloor sedimentary metagenomes.</title>
        <authorList>
            <person name="Kawai M."/>
            <person name="Futagami T."/>
            <person name="Toyoda A."/>
            <person name="Takaki Y."/>
            <person name="Nishi S."/>
            <person name="Hori S."/>
            <person name="Arai W."/>
            <person name="Tsubouchi T."/>
            <person name="Morono Y."/>
            <person name="Uchiyama I."/>
            <person name="Ito T."/>
            <person name="Fujiyama A."/>
            <person name="Inagaki F."/>
            <person name="Takami H."/>
        </authorList>
    </citation>
    <scope>NUCLEOTIDE SEQUENCE</scope>
    <source>
        <strain evidence="9">Expedition CK06-06</strain>
    </source>
</reference>
<feature type="transmembrane region" description="Helical" evidence="7">
    <location>
        <begin position="98"/>
        <end position="119"/>
    </location>
</feature>
<feature type="non-terminal residue" evidence="9">
    <location>
        <position position="234"/>
    </location>
</feature>
<organism evidence="9">
    <name type="scientific">marine sediment metagenome</name>
    <dbReference type="NCBI Taxonomy" id="412755"/>
    <lineage>
        <taxon>unclassified sequences</taxon>
        <taxon>metagenomes</taxon>
        <taxon>ecological metagenomes</taxon>
    </lineage>
</organism>
<dbReference type="InterPro" id="IPR019962">
    <property type="entry name" value="CHP03663"/>
</dbReference>
<feature type="domain" description="ArnT-like N-terminal" evidence="8">
    <location>
        <begin position="90"/>
        <end position="212"/>
    </location>
</feature>
<evidence type="ECO:0000256" key="4">
    <source>
        <dbReference type="ARBA" id="ARBA00022692"/>
    </source>
</evidence>
<keyword evidence="5 7" id="KW-1133">Transmembrane helix</keyword>
<evidence type="ECO:0000256" key="1">
    <source>
        <dbReference type="ARBA" id="ARBA00004127"/>
    </source>
</evidence>
<comment type="caution">
    <text evidence="9">The sequence shown here is derived from an EMBL/GenBank/DDBJ whole genome shotgun (WGS) entry which is preliminary data.</text>
</comment>
<dbReference type="PANTHER" id="PTHR41710:SF2">
    <property type="entry name" value="GLYCOSYL TRANSFERASE FAMILY 39_83 DOMAIN-CONTAINING PROTEIN"/>
    <property type="match status" value="1"/>
</dbReference>
<evidence type="ECO:0000256" key="2">
    <source>
        <dbReference type="ARBA" id="ARBA00022676"/>
    </source>
</evidence>
<accession>X1MKV5</accession>
<name>X1MKV5_9ZZZZ</name>
<dbReference type="AlphaFoldDB" id="X1MKV5"/>
<feature type="transmembrane region" description="Helical" evidence="7">
    <location>
        <begin position="188"/>
        <end position="209"/>
    </location>
</feature>
<protein>
    <recommendedName>
        <fullName evidence="8">ArnT-like N-terminal domain-containing protein</fullName>
    </recommendedName>
</protein>
<dbReference type="InterPro" id="IPR003342">
    <property type="entry name" value="ArnT-like_N"/>
</dbReference>
<feature type="transmembrane region" description="Helical" evidence="7">
    <location>
        <begin position="14"/>
        <end position="34"/>
    </location>
</feature>
<keyword evidence="4 7" id="KW-0812">Transmembrane</keyword>
<dbReference type="Pfam" id="PF02366">
    <property type="entry name" value="PMT"/>
    <property type="match status" value="1"/>
</dbReference>
<gene>
    <name evidence="9" type="ORF">S06H3_13571</name>
</gene>
<feature type="transmembrane region" description="Helical" evidence="7">
    <location>
        <begin position="151"/>
        <end position="168"/>
    </location>
</feature>
<evidence type="ECO:0000313" key="9">
    <source>
        <dbReference type="EMBL" id="GAI15345.1"/>
    </source>
</evidence>
<comment type="subcellular location">
    <subcellularLocation>
        <location evidence="1">Endomembrane system</location>
        <topology evidence="1">Multi-pass membrane protein</topology>
    </subcellularLocation>
</comment>
<sequence>MITVLPHTLTHYSLINRSLLTIFILAATIVALALRLPRLAQRPMHGDEAVHAIKFGELLEDGVYTYNPDEYHGPTLNYLTLIPARMVSAEKLTGVSEFTLRIVPVFFGALLVLLLLLMVDGLGRGAAVYAAVLTAISPAMVFYSRYYIQEMLLVCFTFGVIVCGYRYTRSKKITWPLLTGIFLGLMHATKETCIIAFGSMLLALLLMLLMRRPKGSLINAAKEIKPSHLIAGLV</sequence>
<evidence type="ECO:0000256" key="3">
    <source>
        <dbReference type="ARBA" id="ARBA00022679"/>
    </source>
</evidence>
<dbReference type="EMBL" id="BARV01006631">
    <property type="protein sequence ID" value="GAI15345.1"/>
    <property type="molecule type" value="Genomic_DNA"/>
</dbReference>
<evidence type="ECO:0000256" key="7">
    <source>
        <dbReference type="SAM" id="Phobius"/>
    </source>
</evidence>
<evidence type="ECO:0000256" key="5">
    <source>
        <dbReference type="ARBA" id="ARBA00022989"/>
    </source>
</evidence>
<keyword evidence="3" id="KW-0808">Transferase</keyword>
<keyword evidence="6 7" id="KW-0472">Membrane</keyword>
<dbReference type="PANTHER" id="PTHR41710">
    <property type="entry name" value="GLYCOSYL TRANSFERASE, FAMILY 39"/>
    <property type="match status" value="1"/>
</dbReference>
<dbReference type="NCBIfam" id="TIGR03663">
    <property type="entry name" value="flippase activity-associated protein Agl23"/>
    <property type="match status" value="1"/>
</dbReference>
<evidence type="ECO:0000256" key="6">
    <source>
        <dbReference type="ARBA" id="ARBA00023136"/>
    </source>
</evidence>